<dbReference type="SUPFAM" id="SSF53448">
    <property type="entry name" value="Nucleotide-diphospho-sugar transferases"/>
    <property type="match status" value="1"/>
</dbReference>
<protein>
    <recommendedName>
        <fullName evidence="4">2-C-methyl-D-erythritol 4-phosphate cytidylyltransferase</fullName>
        <ecNumber evidence="4">2.7.7.60</ecNumber>
    </recommendedName>
    <alternativeName>
        <fullName evidence="4">4-diphosphocytidyl-2C-methyl-D-erythritol synthase</fullName>
    </alternativeName>
    <alternativeName>
        <fullName evidence="4">MEP cytidylyltransferase</fullName>
        <shortName evidence="4">MCT</shortName>
    </alternativeName>
</protein>
<sequence length="227" mass="25800">MNVSAVIVAAGRSTRMNKSLNKVYLSIAGKPVLYYSIKAFDEIEWIKEIIVVTSPEETEYCQENVLEKFYWNKPFKIVKGGEERQYSVYNGISAVDKDCEIVAIHDGARPLVTKEIIMEVIKAAYLYKAAAVGVPVKDTIKVADEDNFILDTPDRRYLWAIQTPQVFEKELIVKAHRKALEEGFLGTDDSVLVERMGFKVKLVEGDYKNIKITTPEDLVVAELFLRK</sequence>
<evidence type="ECO:0000256" key="3">
    <source>
        <dbReference type="ARBA" id="ARBA00023229"/>
    </source>
</evidence>
<dbReference type="EC" id="2.7.7.60" evidence="4"/>
<comment type="caution">
    <text evidence="5">The sequence shown here is derived from an EMBL/GenBank/DDBJ whole genome shotgun (WGS) entry which is preliminary data.</text>
</comment>
<evidence type="ECO:0000313" key="5">
    <source>
        <dbReference type="EMBL" id="HBT49132.1"/>
    </source>
</evidence>
<dbReference type="GO" id="GO:0019288">
    <property type="term" value="P:isopentenyl diphosphate biosynthetic process, methylerythritol 4-phosphate pathway"/>
    <property type="evidence" value="ECO:0007669"/>
    <property type="project" value="UniProtKB-UniRule"/>
</dbReference>
<proteinExistence type="inferred from homology"/>
<dbReference type="AlphaFoldDB" id="A0A101E4Y6"/>
<comment type="pathway">
    <text evidence="4">Isoprenoid biosynthesis; isopentenyl diphosphate biosynthesis via DXP pathway; isopentenyl diphosphate from 1-deoxy-D-xylulose 5-phosphate: step 2/6.</text>
</comment>
<feature type="site" description="Transition state stabilizer" evidence="4">
    <location>
        <position position="15"/>
    </location>
</feature>
<evidence type="ECO:0000256" key="4">
    <source>
        <dbReference type="HAMAP-Rule" id="MF_00108"/>
    </source>
</evidence>
<feature type="site" description="Positions MEP for the nucleophilic attack" evidence="4">
    <location>
        <position position="155"/>
    </location>
</feature>
<accession>A0A101E4Y6</accession>
<dbReference type="InterPro" id="IPR029044">
    <property type="entry name" value="Nucleotide-diphossugar_trans"/>
</dbReference>
<comment type="similarity">
    <text evidence="4">Belongs to the IspD/TarI cytidylyltransferase family. IspD subfamily.</text>
</comment>
<dbReference type="InterPro" id="IPR050088">
    <property type="entry name" value="IspD/TarI_cytidylyltransf_bact"/>
</dbReference>
<dbReference type="Proteomes" id="UP000264445">
    <property type="component" value="Unassembled WGS sequence"/>
</dbReference>
<keyword evidence="2 4" id="KW-0548">Nucleotidyltransferase</keyword>
<comment type="catalytic activity">
    <reaction evidence="4">
        <text>2-C-methyl-D-erythritol 4-phosphate + CTP + H(+) = 4-CDP-2-C-methyl-D-erythritol + diphosphate</text>
        <dbReference type="Rhea" id="RHEA:13429"/>
        <dbReference type="ChEBI" id="CHEBI:15378"/>
        <dbReference type="ChEBI" id="CHEBI:33019"/>
        <dbReference type="ChEBI" id="CHEBI:37563"/>
        <dbReference type="ChEBI" id="CHEBI:57823"/>
        <dbReference type="ChEBI" id="CHEBI:58262"/>
        <dbReference type="EC" id="2.7.7.60"/>
    </reaction>
</comment>
<feature type="site" description="Positions MEP for the nucleophilic attack" evidence="4">
    <location>
        <position position="211"/>
    </location>
</feature>
<feature type="site" description="Transition state stabilizer" evidence="4">
    <location>
        <position position="22"/>
    </location>
</feature>
<dbReference type="PANTHER" id="PTHR32125:SF4">
    <property type="entry name" value="2-C-METHYL-D-ERYTHRITOL 4-PHOSPHATE CYTIDYLYLTRANSFERASE, CHLOROPLASTIC"/>
    <property type="match status" value="1"/>
</dbReference>
<dbReference type="EMBL" id="DOLB01000081">
    <property type="protein sequence ID" value="HBT49132.1"/>
    <property type="molecule type" value="Genomic_DNA"/>
</dbReference>
<reference evidence="5 6" key="1">
    <citation type="journal article" date="2018" name="Nat. Biotechnol.">
        <title>A standardized bacterial taxonomy based on genome phylogeny substantially revises the tree of life.</title>
        <authorList>
            <person name="Parks D.H."/>
            <person name="Chuvochina M."/>
            <person name="Waite D.W."/>
            <person name="Rinke C."/>
            <person name="Skarshewski A."/>
            <person name="Chaumeil P.A."/>
            <person name="Hugenholtz P."/>
        </authorList>
    </citation>
    <scope>NUCLEOTIDE SEQUENCE [LARGE SCALE GENOMIC DNA]</scope>
    <source>
        <strain evidence="5">UBA12544</strain>
    </source>
</reference>
<organism evidence="5 6">
    <name type="scientific">Caldanaerobacter subterraneus</name>
    <dbReference type="NCBI Taxonomy" id="911092"/>
    <lineage>
        <taxon>Bacteria</taxon>
        <taxon>Bacillati</taxon>
        <taxon>Bacillota</taxon>
        <taxon>Clostridia</taxon>
        <taxon>Thermoanaerobacterales</taxon>
        <taxon>Thermoanaerobacteraceae</taxon>
        <taxon>Caldanaerobacter</taxon>
    </lineage>
</organism>
<dbReference type="GO" id="GO:0050518">
    <property type="term" value="F:2-C-methyl-D-erythritol 4-phosphate cytidylyltransferase activity"/>
    <property type="evidence" value="ECO:0007669"/>
    <property type="project" value="UniProtKB-UniRule"/>
</dbReference>
<dbReference type="InterPro" id="IPR001228">
    <property type="entry name" value="IspD"/>
</dbReference>
<dbReference type="CDD" id="cd02516">
    <property type="entry name" value="CDP-ME_synthetase"/>
    <property type="match status" value="1"/>
</dbReference>
<gene>
    <name evidence="4 5" type="primary">ispD</name>
    <name evidence="5" type="ORF">DEA61_04700</name>
</gene>
<evidence type="ECO:0000313" key="6">
    <source>
        <dbReference type="Proteomes" id="UP000264445"/>
    </source>
</evidence>
<dbReference type="Pfam" id="PF01128">
    <property type="entry name" value="IspD"/>
    <property type="match status" value="1"/>
</dbReference>
<keyword evidence="3 4" id="KW-0414">Isoprene biosynthesis</keyword>
<evidence type="ECO:0000256" key="1">
    <source>
        <dbReference type="ARBA" id="ARBA00022679"/>
    </source>
</evidence>
<comment type="function">
    <text evidence="4">Catalyzes the formation of 4-diphosphocytidyl-2-C-methyl-D-erythritol from CTP and 2-C-methyl-D-erythritol 4-phosphate (MEP).</text>
</comment>
<dbReference type="PANTHER" id="PTHR32125">
    <property type="entry name" value="2-C-METHYL-D-ERYTHRITOL 4-PHOSPHATE CYTIDYLYLTRANSFERASE, CHLOROPLASTIC"/>
    <property type="match status" value="1"/>
</dbReference>
<dbReference type="InterPro" id="IPR034683">
    <property type="entry name" value="IspD/TarI"/>
</dbReference>
<dbReference type="HAMAP" id="MF_00108">
    <property type="entry name" value="IspD"/>
    <property type="match status" value="1"/>
</dbReference>
<dbReference type="NCBIfam" id="TIGR00453">
    <property type="entry name" value="ispD"/>
    <property type="match status" value="1"/>
</dbReference>
<dbReference type="Gene3D" id="3.90.550.10">
    <property type="entry name" value="Spore Coat Polysaccharide Biosynthesis Protein SpsA, Chain A"/>
    <property type="match status" value="1"/>
</dbReference>
<keyword evidence="1 4" id="KW-0808">Transferase</keyword>
<evidence type="ECO:0000256" key="2">
    <source>
        <dbReference type="ARBA" id="ARBA00022695"/>
    </source>
</evidence>
<name>A0A101E4Y6_9THEO</name>
<dbReference type="FunFam" id="3.90.550.10:FF:000003">
    <property type="entry name" value="2-C-methyl-D-erythritol 4-phosphate cytidylyltransferase"/>
    <property type="match status" value="1"/>
</dbReference>
<dbReference type="RefSeq" id="WP_278428970.1">
    <property type="nucleotide sequence ID" value="NZ_DOLB01000081.1"/>
</dbReference>
<dbReference type="UniPathway" id="UPA00056">
    <property type="reaction ID" value="UER00093"/>
</dbReference>